<proteinExistence type="predicted"/>
<dbReference type="SUPFAM" id="SSF53474">
    <property type="entry name" value="alpha/beta-Hydrolases"/>
    <property type="match status" value="1"/>
</dbReference>
<accession>A0ABT0R307</accession>
<comment type="caution">
    <text evidence="3">The sequence shown here is derived from an EMBL/GenBank/DDBJ whole genome shotgun (WGS) entry which is preliminary data.</text>
</comment>
<keyword evidence="4" id="KW-1185">Reference proteome</keyword>
<gene>
    <name evidence="3" type="ORF">Bequi_13195</name>
</gene>
<name>A0ABT0R307_9MICO</name>
<dbReference type="Proteomes" id="UP001203761">
    <property type="component" value="Unassembled WGS sequence"/>
</dbReference>
<organism evidence="3 4">
    <name type="scientific">Brachybacterium equifaecis</name>
    <dbReference type="NCBI Taxonomy" id="2910770"/>
    <lineage>
        <taxon>Bacteria</taxon>
        <taxon>Bacillati</taxon>
        <taxon>Actinomycetota</taxon>
        <taxon>Actinomycetes</taxon>
        <taxon>Micrococcales</taxon>
        <taxon>Dermabacteraceae</taxon>
        <taxon>Brachybacterium</taxon>
    </lineage>
</organism>
<dbReference type="RefSeq" id="WP_249738399.1">
    <property type="nucleotide sequence ID" value="NZ_JAKNCJ010000011.1"/>
</dbReference>
<dbReference type="Gene3D" id="3.40.50.1820">
    <property type="entry name" value="alpha/beta hydrolase"/>
    <property type="match status" value="1"/>
</dbReference>
<evidence type="ECO:0000313" key="4">
    <source>
        <dbReference type="Proteomes" id="UP001203761"/>
    </source>
</evidence>
<evidence type="ECO:0000256" key="1">
    <source>
        <dbReference type="SAM" id="MobiDB-lite"/>
    </source>
</evidence>
<protein>
    <submittedName>
        <fullName evidence="3">Alpha/beta hydrolase</fullName>
    </submittedName>
</protein>
<keyword evidence="3" id="KW-0378">Hydrolase</keyword>
<reference evidence="3" key="1">
    <citation type="submission" date="2022-02" db="EMBL/GenBank/DDBJ databases">
        <authorList>
            <person name="Lee M."/>
            <person name="Kim S.-J."/>
            <person name="Jung M.-Y."/>
        </authorList>
    </citation>
    <scope>NUCLEOTIDE SEQUENCE</scope>
    <source>
        <strain evidence="3">JHP9</strain>
    </source>
</reference>
<dbReference type="EMBL" id="JAKNCJ010000011">
    <property type="protein sequence ID" value="MCL6424321.1"/>
    <property type="molecule type" value="Genomic_DNA"/>
</dbReference>
<dbReference type="InterPro" id="IPR050471">
    <property type="entry name" value="AB_hydrolase"/>
</dbReference>
<feature type="region of interest" description="Disordered" evidence="1">
    <location>
        <begin position="261"/>
        <end position="302"/>
    </location>
</feature>
<sequence length="302" mass="31637">MPTTVSPAGGVRIAYDTVGSGPVVVLLHGSVLSRAIWRSYGYVDALNGSRTVVRIDLRGHGRSGAPHDPAAYTQDSLLADVLAVLDAEGIARAAIVGYSLGARVALTAALTAPDRVERIVCLGGSAAEQRGALDAVFFPGVIDSLRTGGMEEFCTRQGLGPEAEGRRNRGTRTAFLAADPDAMAALFSATDSTPAVPESELGQCRVPALWMTGDLDQPRWEESRHAAAIMPEGRFVSLPGRTHGATLGPAEPVLAEVMPFLGAEERDRQQSSGGAERSGREPSPRGKQGPGCETWPNRAGAD</sequence>
<dbReference type="GO" id="GO:0016787">
    <property type="term" value="F:hydrolase activity"/>
    <property type="evidence" value="ECO:0007669"/>
    <property type="project" value="UniProtKB-KW"/>
</dbReference>
<dbReference type="InterPro" id="IPR000073">
    <property type="entry name" value="AB_hydrolase_1"/>
</dbReference>
<feature type="domain" description="AB hydrolase-1" evidence="2">
    <location>
        <begin position="22"/>
        <end position="127"/>
    </location>
</feature>
<evidence type="ECO:0000313" key="3">
    <source>
        <dbReference type="EMBL" id="MCL6424321.1"/>
    </source>
</evidence>
<dbReference type="InterPro" id="IPR029058">
    <property type="entry name" value="AB_hydrolase_fold"/>
</dbReference>
<dbReference type="PANTHER" id="PTHR43433">
    <property type="entry name" value="HYDROLASE, ALPHA/BETA FOLD FAMILY PROTEIN"/>
    <property type="match status" value="1"/>
</dbReference>
<dbReference type="Pfam" id="PF00561">
    <property type="entry name" value="Abhydrolase_1"/>
    <property type="match status" value="1"/>
</dbReference>
<evidence type="ECO:0000259" key="2">
    <source>
        <dbReference type="Pfam" id="PF00561"/>
    </source>
</evidence>
<dbReference type="PANTHER" id="PTHR43433:SF5">
    <property type="entry name" value="AB HYDROLASE-1 DOMAIN-CONTAINING PROTEIN"/>
    <property type="match status" value="1"/>
</dbReference>
<dbReference type="PRINTS" id="PR00111">
    <property type="entry name" value="ABHYDROLASE"/>
</dbReference>